<evidence type="ECO:0000256" key="8">
    <source>
        <dbReference type="ARBA" id="ARBA00022919"/>
    </source>
</evidence>
<keyword evidence="9" id="KW-0443">Lipid metabolism</keyword>
<dbReference type="GO" id="GO:0046513">
    <property type="term" value="P:ceramide biosynthetic process"/>
    <property type="evidence" value="ECO:0007669"/>
    <property type="project" value="TreeGrafter"/>
</dbReference>
<dbReference type="InterPro" id="IPR015424">
    <property type="entry name" value="PyrdxlP-dep_Trfase"/>
</dbReference>
<protein>
    <recommendedName>
        <fullName evidence="11">Serine palmitoyltransferase 1</fullName>
        <ecNumber evidence="5">2.3.1.50</ecNumber>
    </recommendedName>
    <alternativeName>
        <fullName evidence="12">Long chain base biosynthesis protein 1</fullName>
    </alternativeName>
    <alternativeName>
        <fullName evidence="13">Serine-palmitoyl-CoA transferase 1</fullName>
    </alternativeName>
</protein>
<keyword evidence="6" id="KW-0808">Transferase</keyword>
<evidence type="ECO:0000259" key="14">
    <source>
        <dbReference type="Pfam" id="PF00155"/>
    </source>
</evidence>
<comment type="pathway">
    <text evidence="3">Sphingolipid metabolism.</text>
</comment>
<dbReference type="GO" id="GO:0046512">
    <property type="term" value="P:sphingosine biosynthetic process"/>
    <property type="evidence" value="ECO:0007669"/>
    <property type="project" value="TreeGrafter"/>
</dbReference>
<evidence type="ECO:0000256" key="1">
    <source>
        <dbReference type="ARBA" id="ARBA00001933"/>
    </source>
</evidence>
<dbReference type="GeneID" id="112679844"/>
<feature type="domain" description="Aminotransferase class I/classII large" evidence="14">
    <location>
        <begin position="111"/>
        <end position="383"/>
    </location>
</feature>
<dbReference type="RefSeq" id="XP_025405559.1">
    <property type="nucleotide sequence ID" value="XM_025549774.1"/>
</dbReference>
<keyword evidence="8" id="KW-0746">Sphingolipid metabolism</keyword>
<evidence type="ECO:0000256" key="5">
    <source>
        <dbReference type="ARBA" id="ARBA00013220"/>
    </source>
</evidence>
<dbReference type="GO" id="GO:0030170">
    <property type="term" value="F:pyridoxal phosphate binding"/>
    <property type="evidence" value="ECO:0007669"/>
    <property type="project" value="InterPro"/>
</dbReference>
<dbReference type="Gene3D" id="3.90.1150.10">
    <property type="entry name" value="Aspartate Aminotransferase, domain 1"/>
    <property type="match status" value="1"/>
</dbReference>
<dbReference type="PANTHER" id="PTHR13693:SF2">
    <property type="entry name" value="SERINE PALMITOYLTRANSFERASE 1"/>
    <property type="match status" value="1"/>
</dbReference>
<gene>
    <name evidence="16" type="primary">LOC112679844</name>
</gene>
<organism evidence="15 16">
    <name type="scientific">Sipha flava</name>
    <name type="common">yellow sugarcane aphid</name>
    <dbReference type="NCBI Taxonomy" id="143950"/>
    <lineage>
        <taxon>Eukaryota</taxon>
        <taxon>Metazoa</taxon>
        <taxon>Ecdysozoa</taxon>
        <taxon>Arthropoda</taxon>
        <taxon>Hexapoda</taxon>
        <taxon>Insecta</taxon>
        <taxon>Pterygota</taxon>
        <taxon>Neoptera</taxon>
        <taxon>Paraneoptera</taxon>
        <taxon>Hemiptera</taxon>
        <taxon>Sternorrhyncha</taxon>
        <taxon>Aphidomorpha</taxon>
        <taxon>Aphidoidea</taxon>
        <taxon>Aphididae</taxon>
        <taxon>Sipha</taxon>
    </lineage>
</organism>
<name>A0A8B8F440_9HEMI</name>
<dbReference type="GO" id="GO:0004758">
    <property type="term" value="F:serine C-palmitoyltransferase activity"/>
    <property type="evidence" value="ECO:0007669"/>
    <property type="project" value="UniProtKB-EC"/>
</dbReference>
<evidence type="ECO:0000256" key="10">
    <source>
        <dbReference type="ARBA" id="ARBA00023315"/>
    </source>
</evidence>
<evidence type="ECO:0000256" key="6">
    <source>
        <dbReference type="ARBA" id="ARBA00022679"/>
    </source>
</evidence>
<reference evidence="16" key="1">
    <citation type="submission" date="2025-08" db="UniProtKB">
        <authorList>
            <consortium name="RefSeq"/>
        </authorList>
    </citation>
    <scope>IDENTIFICATION</scope>
    <source>
        <tissue evidence="16">Whole body</tissue>
    </source>
</reference>
<evidence type="ECO:0000256" key="4">
    <source>
        <dbReference type="ARBA" id="ARBA00008392"/>
    </source>
</evidence>
<dbReference type="EC" id="2.3.1.50" evidence="5"/>
<evidence type="ECO:0000313" key="16">
    <source>
        <dbReference type="RefSeq" id="XP_025405559.1"/>
    </source>
</evidence>
<evidence type="ECO:0000256" key="9">
    <source>
        <dbReference type="ARBA" id="ARBA00023098"/>
    </source>
</evidence>
<evidence type="ECO:0000256" key="2">
    <source>
        <dbReference type="ARBA" id="ARBA00004760"/>
    </source>
</evidence>
<comment type="pathway">
    <text evidence="2">Lipid metabolism; sphingolipid metabolism.</text>
</comment>
<keyword evidence="15" id="KW-1185">Reference proteome</keyword>
<accession>A0A8B8F440</accession>
<sequence>MYSPINLLFSQIQFNHIYVEGSILLVLLWILLRKAATTANPEKPVRYYLFDLRYSTKAICDSFFKLDIEKKIQSWTPKPLVDTSSPIRLPMENYFIESKASDRVVINGQTCINFATHNYYNFFDNKSIENRVIEAVNKYGVGSCGPRGFYGTFDIHIELEEKIANFMGMEEAVIYSYGFSTVTSAIQAYVKPKDIVFVDEEANFAIQKGLQSSKADVIYFKHNCPEDLEQLILEIDKKSPMKRKKRRSFLIVEGIYMNTGNICNLPKFIDIRIRHKIRIFIDESISFGILGKKGRGITEHFNIPTYEVDLIIGSLETALSSVGGFCVGSTFVVEHQRLSGLGYCFSASLPPLLSAAAIKALEHIDKYPEMLATLRERSISLHRRICLSKLIEHFTLGSDETSPLKHLYLSDESLSHSEQQSILKHIVDYCIPKGFAITTAAYLYKNEYKLPKPSIRLLASINITDENIDSLIHVLLQAVDVIPTKAVQ</sequence>
<dbReference type="SUPFAM" id="SSF53383">
    <property type="entry name" value="PLP-dependent transferases"/>
    <property type="match status" value="1"/>
</dbReference>
<dbReference type="CTD" id="36448"/>
<comment type="cofactor">
    <cofactor evidence="1">
        <name>pyridoxal 5'-phosphate</name>
        <dbReference type="ChEBI" id="CHEBI:597326"/>
    </cofactor>
</comment>
<dbReference type="GO" id="GO:0016020">
    <property type="term" value="C:membrane"/>
    <property type="evidence" value="ECO:0007669"/>
    <property type="project" value="GOC"/>
</dbReference>
<evidence type="ECO:0000256" key="7">
    <source>
        <dbReference type="ARBA" id="ARBA00022898"/>
    </source>
</evidence>
<dbReference type="PANTHER" id="PTHR13693">
    <property type="entry name" value="CLASS II AMINOTRANSFERASE/8-AMINO-7-OXONONANOATE SYNTHASE"/>
    <property type="match status" value="1"/>
</dbReference>
<dbReference type="InterPro" id="IPR015422">
    <property type="entry name" value="PyrdxlP-dep_Trfase_small"/>
</dbReference>
<dbReference type="AlphaFoldDB" id="A0A8B8F440"/>
<evidence type="ECO:0000313" key="15">
    <source>
        <dbReference type="Proteomes" id="UP000694846"/>
    </source>
</evidence>
<dbReference type="InterPro" id="IPR050087">
    <property type="entry name" value="AON_synthase_class-II"/>
</dbReference>
<dbReference type="Gene3D" id="3.40.640.10">
    <property type="entry name" value="Type I PLP-dependent aspartate aminotransferase-like (Major domain)"/>
    <property type="match status" value="1"/>
</dbReference>
<dbReference type="OrthoDB" id="3168162at2759"/>
<dbReference type="Proteomes" id="UP000694846">
    <property type="component" value="Unplaced"/>
</dbReference>
<keyword evidence="7" id="KW-0663">Pyridoxal phosphate</keyword>
<dbReference type="Pfam" id="PF00155">
    <property type="entry name" value="Aminotran_1_2"/>
    <property type="match status" value="1"/>
</dbReference>
<proteinExistence type="inferred from homology"/>
<comment type="similarity">
    <text evidence="4">Belongs to the class-II pyridoxal-phosphate-dependent aminotransferase family.</text>
</comment>
<dbReference type="InterPro" id="IPR015421">
    <property type="entry name" value="PyrdxlP-dep_Trfase_major"/>
</dbReference>
<dbReference type="InterPro" id="IPR004839">
    <property type="entry name" value="Aminotransferase_I/II_large"/>
</dbReference>
<evidence type="ECO:0000256" key="12">
    <source>
        <dbReference type="ARBA" id="ARBA00041765"/>
    </source>
</evidence>
<evidence type="ECO:0000256" key="11">
    <source>
        <dbReference type="ARBA" id="ARBA00041066"/>
    </source>
</evidence>
<keyword evidence="10" id="KW-0012">Acyltransferase</keyword>
<dbReference type="GO" id="GO:0005783">
    <property type="term" value="C:endoplasmic reticulum"/>
    <property type="evidence" value="ECO:0007669"/>
    <property type="project" value="TreeGrafter"/>
</dbReference>
<evidence type="ECO:0000256" key="3">
    <source>
        <dbReference type="ARBA" id="ARBA00004991"/>
    </source>
</evidence>
<evidence type="ECO:0000256" key="13">
    <source>
        <dbReference type="ARBA" id="ARBA00042649"/>
    </source>
</evidence>